<comment type="caution">
    <text evidence="1">The sequence shown here is derived from an EMBL/GenBank/DDBJ whole genome shotgun (WGS) entry which is preliminary data.</text>
</comment>
<organism evidence="1 2">
    <name type="scientific">[Candida] jaroonii</name>
    <dbReference type="NCBI Taxonomy" id="467808"/>
    <lineage>
        <taxon>Eukaryota</taxon>
        <taxon>Fungi</taxon>
        <taxon>Dikarya</taxon>
        <taxon>Ascomycota</taxon>
        <taxon>Saccharomycotina</taxon>
        <taxon>Pichiomycetes</taxon>
        <taxon>Debaryomycetaceae</taxon>
        <taxon>Yamadazyma</taxon>
    </lineage>
</organism>
<dbReference type="Proteomes" id="UP001152531">
    <property type="component" value="Unassembled WGS sequence"/>
</dbReference>
<evidence type="ECO:0000313" key="2">
    <source>
        <dbReference type="Proteomes" id="UP001152531"/>
    </source>
</evidence>
<dbReference type="EMBL" id="CALSDN010000001">
    <property type="protein sequence ID" value="CAH6718752.1"/>
    <property type="molecule type" value="Genomic_DNA"/>
</dbReference>
<sequence>MKGAYSIKSTTSRPSIYRSGSSHLGLEIENAQYYDEEKQPIQTLHRGLKSRMVQLLAIGGCIGTGLFIGSGGALSLAGPGSLFLSYVFMSFIIWAVMNMMAEMVTFLPLPGYGPQYFCGEYVSSSIGFAISWIYYYSFSILVATEVTAGAILINYWPNSVPTAVWITILLGVSVFLNITSVKFFGESEFYFAFIKVIAIVGLIILGIVLFFGGGPNHDRLGFRYWKDGMAFKSYLVDGKTGQFLGFWYAVIRSGYAFICSPELITIAAGEAEHPRKNIPKAANRFIYRLAFFYIFGTLVIGVICNSNSQRLLNGSDDASASPFVIGIQNASIPILNHIINGAILTSAASSGNAFLYTASRVLYSNAKQGIAPAIFKKTNRFGVPYFAVSATGLFGCLAYLNSSSSSADVFNWLSNLSTISGFLAWITVGFAYLRWRKAIVFHGLSERVTYRTPFQPYTTYAVIFFVSLICITNGFSVFFHFNGPDFVAAYITFPILVALYVGHMIYEKVKFGRFQWLRPIEDIDLLTGLDLIEQEESEYVPQVPRNIFERIWFWIC</sequence>
<keyword evidence="2" id="KW-1185">Reference proteome</keyword>
<protein>
    <submittedName>
        <fullName evidence="1">Proline-specific permease</fullName>
    </submittedName>
</protein>
<reference evidence="1" key="1">
    <citation type="submission" date="2022-06" db="EMBL/GenBank/DDBJ databases">
        <authorList>
            <person name="Legras J.-L."/>
            <person name="Devillers H."/>
            <person name="Grondin C."/>
        </authorList>
    </citation>
    <scope>NUCLEOTIDE SEQUENCE</scope>
    <source>
        <strain evidence="1">CLIB 1444</strain>
    </source>
</reference>
<gene>
    <name evidence="1" type="ORF">CLIB1444_01S13740</name>
</gene>
<accession>A0ACA9Y1C2</accession>
<evidence type="ECO:0000313" key="1">
    <source>
        <dbReference type="EMBL" id="CAH6718752.1"/>
    </source>
</evidence>
<name>A0ACA9Y1C2_9ASCO</name>
<proteinExistence type="predicted"/>